<gene>
    <name evidence="5" type="ORF">IPN91_09585</name>
</gene>
<evidence type="ECO:0000313" key="6">
    <source>
        <dbReference type="Proteomes" id="UP000709959"/>
    </source>
</evidence>
<sequence>MRLLPLILATTTFTLLAEDHAAPAAKAKPKAAAQAHAPTPAGHGPAPAADAPDSPAAALAELGAGNARFVAGKRVRTLNPGQDAALRAALVHGQAPFAVVITCSDSRVPDALLFDQEAGRLFTIREAGNAPDLQGIASAEYAAEHLGSKVIVIMGHSSCGAVKAVREANGKALPGNLWALQAGMAGLLESTPQDPNEDAKAHLGRLEEANARRQAQAMLDRSALLRDLAAAEKLWVVPALYHLASGKVQFFKPLAVVPAPPAHH</sequence>
<evidence type="ECO:0000256" key="3">
    <source>
        <dbReference type="SAM" id="MobiDB-lite"/>
    </source>
</evidence>
<feature type="region of interest" description="Disordered" evidence="3">
    <location>
        <begin position="26"/>
        <end position="54"/>
    </location>
</feature>
<feature type="binding site" evidence="2">
    <location>
        <position position="159"/>
    </location>
    <ligand>
        <name>Zn(2+)</name>
        <dbReference type="ChEBI" id="CHEBI:29105"/>
    </ligand>
</feature>
<feature type="chain" id="PRO_5037506211" evidence="4">
    <location>
        <begin position="18"/>
        <end position="264"/>
    </location>
</feature>
<evidence type="ECO:0000256" key="2">
    <source>
        <dbReference type="PIRSR" id="PIRSR601765-1"/>
    </source>
</evidence>
<evidence type="ECO:0000256" key="1">
    <source>
        <dbReference type="ARBA" id="ARBA00006217"/>
    </source>
</evidence>
<dbReference type="Proteomes" id="UP000709959">
    <property type="component" value="Unassembled WGS sequence"/>
</dbReference>
<dbReference type="InterPro" id="IPR036874">
    <property type="entry name" value="Carbonic_anhydrase_sf"/>
</dbReference>
<feature type="signal peptide" evidence="4">
    <location>
        <begin position="1"/>
        <end position="17"/>
    </location>
</feature>
<keyword evidence="4" id="KW-0732">Signal</keyword>
<proteinExistence type="inferred from homology"/>
<keyword evidence="2" id="KW-0479">Metal-binding</keyword>
<feature type="binding site" evidence="2">
    <location>
        <position position="156"/>
    </location>
    <ligand>
        <name>Zn(2+)</name>
        <dbReference type="ChEBI" id="CHEBI:29105"/>
    </ligand>
</feature>
<dbReference type="AlphaFoldDB" id="A0A936F2E4"/>
<reference evidence="5 6" key="1">
    <citation type="submission" date="2020-10" db="EMBL/GenBank/DDBJ databases">
        <title>Connecting structure to function with the recovery of over 1000 high-quality activated sludge metagenome-assembled genomes encoding full-length rRNA genes using long-read sequencing.</title>
        <authorList>
            <person name="Singleton C.M."/>
            <person name="Petriglieri F."/>
            <person name="Kristensen J.M."/>
            <person name="Kirkegaard R.H."/>
            <person name="Michaelsen T.Y."/>
            <person name="Andersen M.H."/>
            <person name="Karst S.M."/>
            <person name="Dueholm M.S."/>
            <person name="Nielsen P.H."/>
            <person name="Albertsen M."/>
        </authorList>
    </citation>
    <scope>NUCLEOTIDE SEQUENCE [LARGE SCALE GENOMIC DNA]</scope>
    <source>
        <strain evidence="5">OdNE_18-Q3-R46-58_MAXAC.008</strain>
    </source>
</reference>
<feature type="binding site" evidence="2">
    <location>
        <position position="103"/>
    </location>
    <ligand>
        <name>Zn(2+)</name>
        <dbReference type="ChEBI" id="CHEBI:29105"/>
    </ligand>
</feature>
<dbReference type="SUPFAM" id="SSF53056">
    <property type="entry name" value="beta-carbonic anhydrase, cab"/>
    <property type="match status" value="1"/>
</dbReference>
<accession>A0A936F2E4</accession>
<dbReference type="PANTHER" id="PTHR11002">
    <property type="entry name" value="CARBONIC ANHYDRASE"/>
    <property type="match status" value="1"/>
</dbReference>
<dbReference type="EMBL" id="JADKCH010000009">
    <property type="protein sequence ID" value="MBK8572879.1"/>
    <property type="molecule type" value="Genomic_DNA"/>
</dbReference>
<dbReference type="SMART" id="SM00947">
    <property type="entry name" value="Pro_CA"/>
    <property type="match status" value="1"/>
</dbReference>
<comment type="caution">
    <text evidence="5">The sequence shown here is derived from an EMBL/GenBank/DDBJ whole genome shotgun (WGS) entry which is preliminary data.</text>
</comment>
<feature type="binding site" evidence="2">
    <location>
        <position position="105"/>
    </location>
    <ligand>
        <name>Zn(2+)</name>
        <dbReference type="ChEBI" id="CHEBI:29105"/>
    </ligand>
</feature>
<dbReference type="PANTHER" id="PTHR11002:SF79">
    <property type="entry name" value="CARBONIC ANHYDRASE 2"/>
    <property type="match status" value="1"/>
</dbReference>
<evidence type="ECO:0000256" key="4">
    <source>
        <dbReference type="SAM" id="SignalP"/>
    </source>
</evidence>
<evidence type="ECO:0000313" key="5">
    <source>
        <dbReference type="EMBL" id="MBK8572879.1"/>
    </source>
</evidence>
<dbReference type="GO" id="GO:0008270">
    <property type="term" value="F:zinc ion binding"/>
    <property type="evidence" value="ECO:0007669"/>
    <property type="project" value="InterPro"/>
</dbReference>
<dbReference type="Gene3D" id="3.40.1050.10">
    <property type="entry name" value="Carbonic anhydrase"/>
    <property type="match status" value="1"/>
</dbReference>
<dbReference type="GO" id="GO:0004089">
    <property type="term" value="F:carbonate dehydratase activity"/>
    <property type="evidence" value="ECO:0007669"/>
    <property type="project" value="InterPro"/>
</dbReference>
<name>A0A936F2E4_9BACT</name>
<dbReference type="InterPro" id="IPR001765">
    <property type="entry name" value="Carbonic_anhydrase"/>
</dbReference>
<dbReference type="Pfam" id="PF00484">
    <property type="entry name" value="Pro_CA"/>
    <property type="match status" value="1"/>
</dbReference>
<organism evidence="5 6">
    <name type="scientific">Candidatus Geothrix odensensis</name>
    <dbReference type="NCBI Taxonomy" id="2954440"/>
    <lineage>
        <taxon>Bacteria</taxon>
        <taxon>Pseudomonadati</taxon>
        <taxon>Acidobacteriota</taxon>
        <taxon>Holophagae</taxon>
        <taxon>Holophagales</taxon>
        <taxon>Holophagaceae</taxon>
        <taxon>Geothrix</taxon>
    </lineage>
</organism>
<comment type="similarity">
    <text evidence="1">Belongs to the beta-class carbonic anhydrase family.</text>
</comment>
<protein>
    <submittedName>
        <fullName evidence="5">Carbonic anhydrase</fullName>
    </submittedName>
</protein>
<comment type="cofactor">
    <cofactor evidence="2">
        <name>Zn(2+)</name>
        <dbReference type="ChEBI" id="CHEBI:29105"/>
    </cofactor>
    <text evidence="2">Binds 1 zinc ion per subunit.</text>
</comment>
<keyword evidence="2" id="KW-0862">Zinc</keyword>